<evidence type="ECO:0000256" key="10">
    <source>
        <dbReference type="ARBA" id="ARBA00023015"/>
    </source>
</evidence>
<dbReference type="SMART" id="SM00249">
    <property type="entry name" value="PHD"/>
    <property type="match status" value="5"/>
</dbReference>
<keyword evidence="10" id="KW-0805">Transcription regulation</keyword>
<accession>A0A7J7J1H5</accession>
<keyword evidence="12" id="KW-0238">DNA-binding</keyword>
<dbReference type="SMART" id="SM00508">
    <property type="entry name" value="PostSET"/>
    <property type="match status" value="1"/>
</dbReference>
<dbReference type="SUPFAM" id="SSF82199">
    <property type="entry name" value="SET domain"/>
    <property type="match status" value="1"/>
</dbReference>
<dbReference type="PROSITE" id="PS50280">
    <property type="entry name" value="SET"/>
    <property type="match status" value="1"/>
</dbReference>
<protein>
    <submittedName>
        <fullName evidence="22">KMT2A</fullName>
    </submittedName>
</protein>
<feature type="compositionally biased region" description="Acidic residues" evidence="16">
    <location>
        <begin position="2167"/>
        <end position="2179"/>
    </location>
</feature>
<feature type="compositionally biased region" description="Polar residues" evidence="16">
    <location>
        <begin position="1632"/>
        <end position="1642"/>
    </location>
</feature>
<name>A0A7J7J1H5_BUGNE</name>
<evidence type="ECO:0000256" key="13">
    <source>
        <dbReference type="ARBA" id="ARBA00023163"/>
    </source>
</evidence>
<keyword evidence="7 15" id="KW-0863">Zinc-finger</keyword>
<evidence type="ECO:0000256" key="3">
    <source>
        <dbReference type="ARBA" id="ARBA00022679"/>
    </source>
</evidence>
<dbReference type="Gene3D" id="2.170.270.10">
    <property type="entry name" value="SET domain"/>
    <property type="match status" value="1"/>
</dbReference>
<feature type="compositionally biased region" description="Polar residues" evidence="16">
    <location>
        <begin position="250"/>
        <end position="259"/>
    </location>
</feature>
<feature type="domain" description="PHD-type" evidence="17">
    <location>
        <begin position="722"/>
        <end position="784"/>
    </location>
</feature>
<feature type="compositionally biased region" description="Basic and acidic residues" evidence="16">
    <location>
        <begin position="1647"/>
        <end position="1673"/>
    </location>
</feature>
<feature type="compositionally biased region" description="Polar residues" evidence="16">
    <location>
        <begin position="1977"/>
        <end position="1997"/>
    </location>
</feature>
<dbReference type="PROSITE" id="PS51805">
    <property type="entry name" value="EPHD"/>
    <property type="match status" value="1"/>
</dbReference>
<dbReference type="Gene3D" id="3.30.40.10">
    <property type="entry name" value="Zinc/RING finger domain, C3HC4 (zinc finger)"/>
    <property type="match status" value="3"/>
</dbReference>
<dbReference type="InterPro" id="IPR034732">
    <property type="entry name" value="EPHD"/>
</dbReference>
<dbReference type="Gene3D" id="1.20.920.10">
    <property type="entry name" value="Bromodomain-like"/>
    <property type="match status" value="1"/>
</dbReference>
<keyword evidence="8" id="KW-0862">Zinc</keyword>
<evidence type="ECO:0000256" key="2">
    <source>
        <dbReference type="ARBA" id="ARBA00022603"/>
    </source>
</evidence>
<evidence type="ECO:0000256" key="11">
    <source>
        <dbReference type="ARBA" id="ARBA00023117"/>
    </source>
</evidence>
<keyword evidence="3" id="KW-0808">Transferase</keyword>
<dbReference type="InterPro" id="IPR001214">
    <property type="entry name" value="SET_dom"/>
</dbReference>
<evidence type="ECO:0000256" key="4">
    <source>
        <dbReference type="ARBA" id="ARBA00022691"/>
    </source>
</evidence>
<dbReference type="Pfam" id="PF05964">
    <property type="entry name" value="FYRN"/>
    <property type="match status" value="1"/>
</dbReference>
<feature type="compositionally biased region" description="Polar residues" evidence="16">
    <location>
        <begin position="1923"/>
        <end position="1945"/>
    </location>
</feature>
<feature type="region of interest" description="Disordered" evidence="16">
    <location>
        <begin position="1620"/>
        <end position="1682"/>
    </location>
</feature>
<evidence type="ECO:0000256" key="16">
    <source>
        <dbReference type="SAM" id="MobiDB-lite"/>
    </source>
</evidence>
<evidence type="ECO:0000313" key="23">
    <source>
        <dbReference type="Proteomes" id="UP000593567"/>
    </source>
</evidence>
<feature type="region of interest" description="Disordered" evidence="16">
    <location>
        <begin position="2104"/>
        <end position="2132"/>
    </location>
</feature>
<dbReference type="CDD" id="cd15508">
    <property type="entry name" value="PHD3_KMT2A_like"/>
    <property type="match status" value="1"/>
</dbReference>
<feature type="region of interest" description="Disordered" evidence="16">
    <location>
        <begin position="1717"/>
        <end position="1749"/>
    </location>
</feature>
<keyword evidence="2" id="KW-0489">Methyltransferase</keyword>
<dbReference type="InterPro" id="IPR001965">
    <property type="entry name" value="Znf_PHD"/>
</dbReference>
<evidence type="ECO:0000259" key="18">
    <source>
        <dbReference type="PROSITE" id="PS50280"/>
    </source>
</evidence>
<feature type="compositionally biased region" description="Basic and acidic residues" evidence="16">
    <location>
        <begin position="932"/>
        <end position="951"/>
    </location>
</feature>
<dbReference type="EMBL" id="VXIV02003223">
    <property type="protein sequence ID" value="KAF6019531.1"/>
    <property type="molecule type" value="Genomic_DNA"/>
</dbReference>
<dbReference type="PROSITE" id="PS51542">
    <property type="entry name" value="FYRN"/>
    <property type="match status" value="1"/>
</dbReference>
<feature type="compositionally biased region" description="Basic and acidic residues" evidence="16">
    <location>
        <begin position="994"/>
        <end position="1005"/>
    </location>
</feature>
<dbReference type="PANTHER" id="PTHR45838:SF4">
    <property type="entry name" value="HISTONE-LYSINE N-METHYLTRANSFERASE TRITHORAX"/>
    <property type="match status" value="1"/>
</dbReference>
<dbReference type="Pfam" id="PF00856">
    <property type="entry name" value="SET"/>
    <property type="match status" value="1"/>
</dbReference>
<feature type="domain" description="SET" evidence="18">
    <location>
        <begin position="2599"/>
        <end position="2715"/>
    </location>
</feature>
<feature type="domain" description="CXXC-type" evidence="20">
    <location>
        <begin position="386"/>
        <end position="432"/>
    </location>
</feature>
<feature type="region of interest" description="Disordered" evidence="16">
    <location>
        <begin position="2403"/>
        <end position="2426"/>
    </location>
</feature>
<feature type="compositionally biased region" description="Polar residues" evidence="16">
    <location>
        <begin position="1007"/>
        <end position="1023"/>
    </location>
</feature>
<gene>
    <name evidence="22" type="ORF">EB796_022182</name>
</gene>
<dbReference type="Pfam" id="PF02008">
    <property type="entry name" value="zf-CXXC"/>
    <property type="match status" value="1"/>
</dbReference>
<feature type="region of interest" description="Disordered" evidence="16">
    <location>
        <begin position="243"/>
        <end position="287"/>
    </location>
</feature>
<proteinExistence type="predicted"/>
<feature type="compositionally biased region" description="Basic and acidic residues" evidence="16">
    <location>
        <begin position="1621"/>
        <end position="1630"/>
    </location>
</feature>
<feature type="domain" description="Post-SET" evidence="19">
    <location>
        <begin position="2721"/>
        <end position="2737"/>
    </location>
</feature>
<feature type="region of interest" description="Disordered" evidence="16">
    <location>
        <begin position="457"/>
        <end position="483"/>
    </location>
</feature>
<dbReference type="CDD" id="cd19170">
    <property type="entry name" value="SET_KMT2A_2B"/>
    <property type="match status" value="1"/>
</dbReference>
<dbReference type="GO" id="GO:0008270">
    <property type="term" value="F:zinc ion binding"/>
    <property type="evidence" value="ECO:0007669"/>
    <property type="project" value="UniProtKB-KW"/>
</dbReference>
<comment type="subcellular location">
    <subcellularLocation>
        <location evidence="1">Nucleus</location>
    </subcellularLocation>
</comment>
<feature type="compositionally biased region" description="Polar residues" evidence="16">
    <location>
        <begin position="956"/>
        <end position="970"/>
    </location>
</feature>
<feature type="compositionally biased region" description="Polar residues" evidence="16">
    <location>
        <begin position="1814"/>
        <end position="1824"/>
    </location>
</feature>
<keyword evidence="6" id="KW-0677">Repeat</keyword>
<evidence type="ECO:0000259" key="21">
    <source>
        <dbReference type="PROSITE" id="PS51805"/>
    </source>
</evidence>
<comment type="caution">
    <text evidence="22">The sequence shown here is derived from an EMBL/GenBank/DDBJ whole genome shotgun (WGS) entry which is preliminary data.</text>
</comment>
<dbReference type="SMART" id="SM00542">
    <property type="entry name" value="FYRC"/>
    <property type="match status" value="1"/>
</dbReference>
<evidence type="ECO:0000259" key="20">
    <source>
        <dbReference type="PROSITE" id="PS51058"/>
    </source>
</evidence>
<feature type="domain" description="PHD-type" evidence="17">
    <location>
        <begin position="641"/>
        <end position="690"/>
    </location>
</feature>
<dbReference type="FunFam" id="2.170.270.10:FF:000004">
    <property type="entry name" value="Histone-lysine N-methyltransferase"/>
    <property type="match status" value="1"/>
</dbReference>
<dbReference type="OrthoDB" id="308383at2759"/>
<keyword evidence="14" id="KW-0539">Nucleus</keyword>
<dbReference type="PROSITE" id="PS50016">
    <property type="entry name" value="ZF_PHD_2"/>
    <property type="match status" value="3"/>
</dbReference>
<feature type="compositionally biased region" description="Low complexity" evidence="16">
    <location>
        <begin position="2107"/>
        <end position="2116"/>
    </location>
</feature>
<dbReference type="InterPro" id="IPR047219">
    <property type="entry name" value="KMT2A_2B_SET"/>
</dbReference>
<dbReference type="InterPro" id="IPR011011">
    <property type="entry name" value="Znf_FYVE_PHD"/>
</dbReference>
<dbReference type="SUPFAM" id="SSF57903">
    <property type="entry name" value="FYVE/PHD zinc finger"/>
    <property type="match status" value="3"/>
</dbReference>
<keyword evidence="23" id="KW-1185">Reference proteome</keyword>
<evidence type="ECO:0000313" key="22">
    <source>
        <dbReference type="EMBL" id="KAF6019531.1"/>
    </source>
</evidence>
<keyword evidence="13" id="KW-0804">Transcription</keyword>
<sequence length="2737" mass="303446">MAALKADRTLPAASQVSYCKEDLDSTPTTQFVDGIKRPPSKSASNMLNEQRLLGNPVSVAKPSHDVNRVGGASILKSPSRPKQTLTSAQAQQLLQLGKQKSIDVVPEKLQEQLRPDCGWQYQGYQSQKLLQLSKAIQLPEAQLSSNAKGLKSASPVVLSLKLGKEENQHAGQQRVVYQLEKLVNSPSRPRVHIVTSPSKGASSEQSTSLLGTPSKETYLGRSPKAISPKILSMANIPETVASLADREDSSTAAQSQTHVQPLPSTPSKCEPQHSDSAGPRVKHVSRSAQMAQGELAVVQPADLRLSALPPDEKCKIWNEEQSLLAGYSDEEIEWSKSAKQAFNWSDADMEVDDDDVGHWKPKQKKKKMSIKTKFLSSDSSQKTSSKGARRPRCGHCEGCKAVNCMKCNYCKDMRKYGGPGKMKQCCIKRRCIYKATYDYREPVKRKRSVSPEIIVSGKRHHKKPKRFLDSASSVGDESVATQDSLGTQEHDFTAGPHDILIEKDLTNKPLSELIRVSTRKKGSLLPPLPSDELSIEESLMTADGTVITDQNPGFSLIESYHRLMADFIDTYDLDKVWQQGVAIVTSSPQSIRVLCYLCGSGGQHQLTYCSVCCEPFHNFCLEERDRPKPFSDSKDWLCRNCRFCQVCGKLDDLLTCERCTKTYHAGCLGEGYTRVPTSAGIWVCNSCVKCTSCGATTPGGPDDHWNSDFSLCASCENLKLKGNFCPICNLCYSDDDWDCKMIGCSTCESWTHSKCENLSDDLYELIGYVGDDESQYECRTCIIKANKPLTARPDWLIALETLRTKGFSIICTSLMDKKFTQPLAKIDEEELKAFYNEHEEDLLDRENKRRRSLSPAKPQVPVKANEDVQCERKLTVEEAFANIVASSKVSSVQTTESDGPSSNEASTHSVRSRNASQKGTNKDCSVSPIKSIKRESSKSTPKSSREPDTSVRKSMRQLQSPENTTPITSRKSGKGGKKPKNTQESTPKVSLQRSTRERKSKDKVAEPQSQPDKGNSNSDVLDVSISSLPDDLTYNMDPADLNIRFKDIEFETPQVTFESLKASGHPLDIASIQQNIYKYNSVNEFIDDMVRVIQGALTRSHYQSSKVHKQILAVKKLFEHEVKQLFPWCEVHKSGLWEYNLSLPKGMLELARLPPSVEHAYALWLRKPDYQTTSIIQPSPYKLTIPPESLHNVVIPFAIQTDTGIEDAVTVSPARMVPATDTQSFSDSMLDVRRCQLCSRNGDDAPNDSGRLIYCGADDWVHINCAIWSAEVYEEVDGTLQKVHAAISRGRMLECNMCALRGATVGCCAKGCLSNFHFMCARRADCVFMVDRQVFCANCTDSALGDVVDKNRFAVTRAVTVDFAHAKIKKPWQKGFKPSEITILAGSLTVENLGYVIPESDYLNLLVPIDFCVTRVYWSTKTPYQRSVYTCKVVMVDTKPDNPVTLTIPDATICHDPYLPGYTPPEFLSTRYPDVFPPHKFDILKNAASVDYDQQLLEMDDSSDTELANLTGIASALNKAAHRSQRKRRKERRKASILYGSSTPEVCGNLDDDVAEILDMVTAEDEEVLDEREVVILRDVDNDVAEEVVEVIGRMSKEEADEMGGVQAVMQSILGKHLRQQVKDDNKVTLESKATSPASNILDTLETPEHEKMDIVDVEKPESPEIEGDRKMSLEGPSSLEQEADAQLHLNRLSCQHSDKPDRSLIESNLASVSECKQNNQSKVSEITTEQSAIAPHPGRADLKFSHTNTSNINNGATASGSISPGADCSKAAVLLEYSRPSSSGSAASLQAYSSASSIDNTPSGTDVEDMTDPTPSAVSTNPLLSPPKIVITDFSFDEPTDVNIDDPFKDVQQTIKPVSHDTKSLLKSLVRRRSESSSTSAVPEDSPVKTPRPVRSQTLPDRLPVDPPPSEMLLRPSHVPRASSQQSDSAVGLDSTSRAESTASPRRKKGPELTRQSRLDDTMCSPPGRDEECADSKSQTTVTASSSDGQEAVSRSVTIDKPAVSGDENMLVDNSNINSKSMEKEGITDEVIDVELPAKLHTESHEDVHCLMTPSPSPTLSEPNKHTKPQFMPGKYCFNNQFYDRDDDLYSNFDAFITTRDRTPLSTDSEYGSSSDSEDESDESEDELGRVIVPPNVSCVVRELDPKYLPNVLNAKVVVEKLPADSDSEVDADVDDGETTPAPMPLREPTPPPRDISREVRKDMINYCEESDDTSSTDEEDLCAPRANLRRRGTNINYNENALAKGQEEDDEESKENVQKPKRKYNVKPRPMTGKVLVDKDGVIKSRSENIPSQLQKTISDAIRKAQNREAPPTNHSANQMYAGAGQCGTYSMTTSRQYDLSVMSSAKSKQHKLVDYSQLPRLKVHTNSDKELSGRTDGTDCQLAMLSPSSRKRFLPQAASEEEIVDGQEDNVGKTRPANQSKPSTKFLSFEISSDDGYSTRADNWNDAWRNVTDAVRELRISSGCPAISFAGVNGLHMYGLEHTSVAYFTEQLYGARYCHTYRFKFHNPPLFEYEEDLLETATGSARSEPFVSRKHSEMFSFIDSIYRRKPAGLLYPGTVAESDRNETLAQLSSRRATSMSLPNAMRFRHLKTNAKEATAVYRSGIHGRGLFCTRAIDSGEMVIEYAGEVIRAGLCDKREKYYESKGIGCYMFKIDNDIVVDATLKGNAARFINHSCDPNCFSKVIDVNGAKHIIIYALRSIHRGEELTYDYKFPFEEVKIPCTCGAKKCRGFLN</sequence>
<dbReference type="PANTHER" id="PTHR45838">
    <property type="entry name" value="HISTONE-LYSINE-N-METHYLTRANSFERASE 2 KMT2 FAMILY MEMBER"/>
    <property type="match status" value="1"/>
</dbReference>
<feature type="compositionally biased region" description="Basic residues" evidence="16">
    <location>
        <begin position="971"/>
        <end position="980"/>
    </location>
</feature>
<dbReference type="InterPro" id="IPR019787">
    <property type="entry name" value="Znf_PHD-finger"/>
</dbReference>
<keyword evidence="9" id="KW-0156">Chromatin regulator</keyword>
<dbReference type="SMART" id="SM00317">
    <property type="entry name" value="SET"/>
    <property type="match status" value="1"/>
</dbReference>
<feature type="compositionally biased region" description="Polar residues" evidence="16">
    <location>
        <begin position="1717"/>
        <end position="1732"/>
    </location>
</feature>
<feature type="compositionally biased region" description="Polar residues" evidence="16">
    <location>
        <begin position="982"/>
        <end position="993"/>
    </location>
</feature>
<keyword evidence="11" id="KW-0103">Bromodomain</keyword>
<keyword evidence="4" id="KW-0949">S-adenosyl-L-methionine</keyword>
<dbReference type="InterPro" id="IPR046341">
    <property type="entry name" value="SET_dom_sf"/>
</dbReference>
<organism evidence="22 23">
    <name type="scientific">Bugula neritina</name>
    <name type="common">Brown bryozoan</name>
    <name type="synonym">Sertularia neritina</name>
    <dbReference type="NCBI Taxonomy" id="10212"/>
    <lineage>
        <taxon>Eukaryota</taxon>
        <taxon>Metazoa</taxon>
        <taxon>Spiralia</taxon>
        <taxon>Lophotrochozoa</taxon>
        <taxon>Bryozoa</taxon>
        <taxon>Gymnolaemata</taxon>
        <taxon>Cheilostomatida</taxon>
        <taxon>Flustrina</taxon>
        <taxon>Buguloidea</taxon>
        <taxon>Bugulidae</taxon>
        <taxon>Bugula</taxon>
    </lineage>
</organism>
<dbReference type="Pfam" id="PF13771">
    <property type="entry name" value="zf-HC5HC2H"/>
    <property type="match status" value="1"/>
</dbReference>
<dbReference type="InterPro" id="IPR003888">
    <property type="entry name" value="FYrich_N"/>
</dbReference>
<evidence type="ECO:0000256" key="6">
    <source>
        <dbReference type="ARBA" id="ARBA00022737"/>
    </source>
</evidence>
<feature type="compositionally biased region" description="Acidic residues" evidence="16">
    <location>
        <begin position="2117"/>
        <end position="2127"/>
    </location>
</feature>
<evidence type="ECO:0000256" key="15">
    <source>
        <dbReference type="PROSITE-ProRule" id="PRU00509"/>
    </source>
</evidence>
<dbReference type="CDD" id="cd15506">
    <property type="entry name" value="PHD1_KMT2A_like"/>
    <property type="match status" value="1"/>
</dbReference>
<dbReference type="InterPro" id="IPR003889">
    <property type="entry name" value="FYrich_C"/>
</dbReference>
<evidence type="ECO:0000256" key="8">
    <source>
        <dbReference type="ARBA" id="ARBA00022833"/>
    </source>
</evidence>
<dbReference type="PROSITE" id="PS50868">
    <property type="entry name" value="POST_SET"/>
    <property type="match status" value="1"/>
</dbReference>
<feature type="compositionally biased region" description="Polar residues" evidence="16">
    <location>
        <begin position="470"/>
        <end position="483"/>
    </location>
</feature>
<evidence type="ECO:0000256" key="9">
    <source>
        <dbReference type="ARBA" id="ARBA00022853"/>
    </source>
</evidence>
<dbReference type="InterPro" id="IPR013083">
    <property type="entry name" value="Znf_RING/FYVE/PHD"/>
</dbReference>
<keyword evidence="5" id="KW-0479">Metal-binding</keyword>
<dbReference type="InterPro" id="IPR036427">
    <property type="entry name" value="Bromodomain-like_sf"/>
</dbReference>
<dbReference type="GO" id="GO:0042800">
    <property type="term" value="F:histone H3K4 methyltransferase activity"/>
    <property type="evidence" value="ECO:0007669"/>
    <property type="project" value="TreeGrafter"/>
</dbReference>
<dbReference type="PROSITE" id="PS51543">
    <property type="entry name" value="FYRC"/>
    <property type="match status" value="1"/>
</dbReference>
<evidence type="ECO:0000256" key="5">
    <source>
        <dbReference type="ARBA" id="ARBA00022723"/>
    </source>
</evidence>
<feature type="compositionally biased region" description="Pro residues" evidence="16">
    <location>
        <begin position="2183"/>
        <end position="2195"/>
    </location>
</feature>
<feature type="region of interest" description="Disordered" evidence="16">
    <location>
        <begin position="844"/>
        <end position="865"/>
    </location>
</feature>
<dbReference type="SMART" id="SM00541">
    <property type="entry name" value="FYRN"/>
    <property type="match status" value="1"/>
</dbReference>
<feature type="compositionally biased region" description="Polar residues" evidence="16">
    <location>
        <begin position="887"/>
        <end position="924"/>
    </location>
</feature>
<feature type="region of interest" description="Disordered" evidence="16">
    <location>
        <begin position="2165"/>
        <end position="2198"/>
    </location>
</feature>
<feature type="compositionally biased region" description="Basic residues" evidence="16">
    <location>
        <begin position="359"/>
        <end position="370"/>
    </location>
</feature>
<feature type="region of interest" description="Disordered" evidence="16">
    <location>
        <begin position="887"/>
        <end position="1023"/>
    </location>
</feature>
<dbReference type="InterPro" id="IPR003616">
    <property type="entry name" value="Post-SET_dom"/>
</dbReference>
<feature type="region of interest" description="Disordered" evidence="16">
    <location>
        <begin position="1796"/>
        <end position="1825"/>
    </location>
</feature>
<feature type="region of interest" description="Disordered" evidence="16">
    <location>
        <begin position="187"/>
        <end position="221"/>
    </location>
</feature>
<evidence type="ECO:0000256" key="1">
    <source>
        <dbReference type="ARBA" id="ARBA00004123"/>
    </source>
</evidence>
<feature type="compositionally biased region" description="Polar residues" evidence="16">
    <location>
        <begin position="195"/>
        <end position="215"/>
    </location>
</feature>
<evidence type="ECO:0000259" key="17">
    <source>
        <dbReference type="PROSITE" id="PS50016"/>
    </source>
</evidence>
<evidence type="ECO:0000256" key="7">
    <source>
        <dbReference type="ARBA" id="ARBA00022771"/>
    </source>
</evidence>
<dbReference type="Gene3D" id="3.30.160.360">
    <property type="match status" value="1"/>
</dbReference>
<reference evidence="22" key="1">
    <citation type="submission" date="2020-06" db="EMBL/GenBank/DDBJ databases">
        <title>Draft genome of Bugula neritina, a colonial animal packing powerful symbionts and potential medicines.</title>
        <authorList>
            <person name="Rayko M."/>
        </authorList>
    </citation>
    <scope>NUCLEOTIDE SEQUENCE [LARGE SCALE GENOMIC DNA]</scope>
    <source>
        <strain evidence="22">Kwan_BN1</strain>
    </source>
</reference>
<dbReference type="GO" id="GO:0045893">
    <property type="term" value="P:positive regulation of DNA-templated transcription"/>
    <property type="evidence" value="ECO:0007669"/>
    <property type="project" value="TreeGrafter"/>
</dbReference>
<dbReference type="Proteomes" id="UP000593567">
    <property type="component" value="Unassembled WGS sequence"/>
</dbReference>
<dbReference type="Pfam" id="PF00628">
    <property type="entry name" value="PHD"/>
    <property type="match status" value="1"/>
</dbReference>
<feature type="compositionally biased region" description="Basic and acidic residues" evidence="16">
    <location>
        <begin position="1951"/>
        <end position="1962"/>
    </location>
</feature>
<evidence type="ECO:0000256" key="14">
    <source>
        <dbReference type="ARBA" id="ARBA00023242"/>
    </source>
</evidence>
<feature type="compositionally biased region" description="Low complexity" evidence="16">
    <location>
        <begin position="371"/>
        <end position="385"/>
    </location>
</feature>
<feature type="region of interest" description="Disordered" evidence="16">
    <location>
        <begin position="1870"/>
        <end position="1997"/>
    </location>
</feature>
<evidence type="ECO:0000259" key="19">
    <source>
        <dbReference type="PROSITE" id="PS50868"/>
    </source>
</evidence>
<feature type="region of interest" description="Disordered" evidence="16">
    <location>
        <begin position="2239"/>
        <end position="2270"/>
    </location>
</feature>
<dbReference type="GO" id="GO:0003677">
    <property type="term" value="F:DNA binding"/>
    <property type="evidence" value="ECO:0007669"/>
    <property type="project" value="UniProtKB-KW"/>
</dbReference>
<evidence type="ECO:0000256" key="12">
    <source>
        <dbReference type="ARBA" id="ARBA00023125"/>
    </source>
</evidence>
<dbReference type="GO" id="GO:0032259">
    <property type="term" value="P:methylation"/>
    <property type="evidence" value="ECO:0007669"/>
    <property type="project" value="UniProtKB-KW"/>
</dbReference>
<dbReference type="PROSITE" id="PS51058">
    <property type="entry name" value="ZF_CXXC"/>
    <property type="match status" value="1"/>
</dbReference>
<dbReference type="InterPro" id="IPR002857">
    <property type="entry name" value="Znf_CXXC"/>
</dbReference>
<feature type="domain" description="PHD-type" evidence="21">
    <location>
        <begin position="1232"/>
        <end position="1340"/>
    </location>
</feature>
<dbReference type="GO" id="GO:0035097">
    <property type="term" value="C:histone methyltransferase complex"/>
    <property type="evidence" value="ECO:0007669"/>
    <property type="project" value="TreeGrafter"/>
</dbReference>
<feature type="domain" description="PHD-type" evidence="17">
    <location>
        <begin position="592"/>
        <end position="644"/>
    </location>
</feature>
<dbReference type="FunFam" id="3.30.40.10:FF:000002">
    <property type="entry name" value="Histone-lysine N-methyltransferase"/>
    <property type="match status" value="1"/>
</dbReference>
<feature type="region of interest" description="Disordered" evidence="16">
    <location>
        <begin position="353"/>
        <end position="392"/>
    </location>
</feature>
<dbReference type="Pfam" id="PF05965">
    <property type="entry name" value="FYRC"/>
    <property type="match status" value="1"/>
</dbReference>